<evidence type="ECO:0008006" key="4">
    <source>
        <dbReference type="Google" id="ProtNLM"/>
    </source>
</evidence>
<protein>
    <recommendedName>
        <fullName evidence="4">Retrotransposon gag domain-containing protein</fullName>
    </recommendedName>
</protein>
<sequence length="121" mass="14020">MLETLRARLGQPATTTTSEWPSQPPRQQTEVPTTRAPHNSISRRLDDILFMSSDPYIISYKPPRGFVVPKFTIYDITSDPFDQIMHFRQLMTLDLENDALICKVFPASLHGQDLSWFHRFP</sequence>
<feature type="region of interest" description="Disordered" evidence="1">
    <location>
        <begin position="1"/>
        <end position="38"/>
    </location>
</feature>
<dbReference type="EMBL" id="QGNW01000264">
    <property type="protein sequence ID" value="RVW80551.1"/>
    <property type="molecule type" value="Genomic_DNA"/>
</dbReference>
<dbReference type="AlphaFoldDB" id="A0A438H8A6"/>
<evidence type="ECO:0000313" key="2">
    <source>
        <dbReference type="EMBL" id="RVW80551.1"/>
    </source>
</evidence>
<proteinExistence type="predicted"/>
<feature type="compositionally biased region" description="Polar residues" evidence="1">
    <location>
        <begin position="12"/>
        <end position="38"/>
    </location>
</feature>
<comment type="caution">
    <text evidence="2">The sequence shown here is derived from an EMBL/GenBank/DDBJ whole genome shotgun (WGS) entry which is preliminary data.</text>
</comment>
<reference evidence="2 3" key="1">
    <citation type="journal article" date="2018" name="PLoS Genet.">
        <title>Population sequencing reveals clonal diversity and ancestral inbreeding in the grapevine cultivar Chardonnay.</title>
        <authorList>
            <person name="Roach M.J."/>
            <person name="Johnson D.L."/>
            <person name="Bohlmann J."/>
            <person name="van Vuuren H.J."/>
            <person name="Jones S.J."/>
            <person name="Pretorius I.S."/>
            <person name="Schmidt S.A."/>
            <person name="Borneman A.R."/>
        </authorList>
    </citation>
    <scope>NUCLEOTIDE SEQUENCE [LARGE SCALE GENOMIC DNA]</scope>
    <source>
        <strain evidence="3">cv. Chardonnay</strain>
        <tissue evidence="2">Leaf</tissue>
    </source>
</reference>
<evidence type="ECO:0000313" key="3">
    <source>
        <dbReference type="Proteomes" id="UP000288805"/>
    </source>
</evidence>
<name>A0A438H8A6_VITVI</name>
<dbReference type="Proteomes" id="UP000288805">
    <property type="component" value="Unassembled WGS sequence"/>
</dbReference>
<gene>
    <name evidence="2" type="ORF">CK203_051248</name>
</gene>
<organism evidence="2 3">
    <name type="scientific">Vitis vinifera</name>
    <name type="common">Grape</name>
    <dbReference type="NCBI Taxonomy" id="29760"/>
    <lineage>
        <taxon>Eukaryota</taxon>
        <taxon>Viridiplantae</taxon>
        <taxon>Streptophyta</taxon>
        <taxon>Embryophyta</taxon>
        <taxon>Tracheophyta</taxon>
        <taxon>Spermatophyta</taxon>
        <taxon>Magnoliopsida</taxon>
        <taxon>eudicotyledons</taxon>
        <taxon>Gunneridae</taxon>
        <taxon>Pentapetalae</taxon>
        <taxon>rosids</taxon>
        <taxon>Vitales</taxon>
        <taxon>Vitaceae</taxon>
        <taxon>Viteae</taxon>
        <taxon>Vitis</taxon>
    </lineage>
</organism>
<evidence type="ECO:0000256" key="1">
    <source>
        <dbReference type="SAM" id="MobiDB-lite"/>
    </source>
</evidence>
<accession>A0A438H8A6</accession>